<accession>A0A0H4PGD0</accession>
<dbReference type="EMBL" id="CP012040">
    <property type="protein sequence ID" value="AKP52095.1"/>
    <property type="molecule type" value="Genomic_DNA"/>
</dbReference>
<feature type="region of interest" description="Disordered" evidence="1">
    <location>
        <begin position="1"/>
        <end position="20"/>
    </location>
</feature>
<dbReference type="KEGG" id="camu:CA2015_2685"/>
<evidence type="ECO:0000313" key="2">
    <source>
        <dbReference type="EMBL" id="AKP52095.1"/>
    </source>
</evidence>
<reference evidence="2 3" key="1">
    <citation type="submission" date="2015-07" db="EMBL/GenBank/DDBJ databases">
        <authorList>
            <person name="Kim K.M."/>
        </authorList>
    </citation>
    <scope>NUCLEOTIDE SEQUENCE [LARGE SCALE GENOMIC DNA]</scope>
    <source>
        <strain evidence="2 3">KCTC 12363</strain>
    </source>
</reference>
<evidence type="ECO:0008006" key="4">
    <source>
        <dbReference type="Google" id="ProtNLM"/>
    </source>
</evidence>
<protein>
    <recommendedName>
        <fullName evidence="4">Collagen-binding domain-containing protein</fullName>
    </recommendedName>
</protein>
<dbReference type="SUPFAM" id="SSF51445">
    <property type="entry name" value="(Trans)glycosidases"/>
    <property type="match status" value="1"/>
</dbReference>
<sequence length="512" mass="59765">MTATTMKRSTKRSHKTVKGQNLPRLNFTSRSCHNNIRIYQNWKKLPYSSFILPLCFLFLITSCNNKIESKEEQLPTGIQPWSENPSYWEYQGKPVLLLGASDNDNLFQLAHLKSHLDSLALVGGNYIRNTMSDRDETDEKAFYKNEKGKYDLEQWNPKYWQRFENLLQLAKERDIIVQIEIWDRFDHAREQWQTDPYNPKNNVNYTYEQASLDSLYPDHPGQNKQPFFFTPPILQDNKVLLKYQEAFVEKLLSISLQYNNVLYCLDNETSGVEEWASYWATFLRDKSGDTNINMTEMWDHWDLTSAEHKRTLDHPEKYDFIDISQNSHKIEEENWNNAQYVFAYITERPRPVNSVKIYGSDAHQPWLSRGISTKHAVSTFIRNILGGFASSRFHRPPHGLGLSNWSIQSIKTMRKIEEKVKLWDLKPMMENLSNREENEAFLSGKSGESYLLYFPEGGEVKLDLSSYPQQFELNWISLEEANWGKSILLDGGDKRSIAPPVDNGSLALIQVK</sequence>
<keyword evidence="3" id="KW-1185">Reference proteome</keyword>
<name>A0A0H4PGD0_9BACT</name>
<organism evidence="2 3">
    <name type="scientific">Cyclobacterium amurskyense</name>
    <dbReference type="NCBI Taxonomy" id="320787"/>
    <lineage>
        <taxon>Bacteria</taxon>
        <taxon>Pseudomonadati</taxon>
        <taxon>Bacteroidota</taxon>
        <taxon>Cytophagia</taxon>
        <taxon>Cytophagales</taxon>
        <taxon>Cyclobacteriaceae</taxon>
        <taxon>Cyclobacterium</taxon>
    </lineage>
</organism>
<dbReference type="PATRIC" id="fig|320787.5.peg.2935"/>
<proteinExistence type="predicted"/>
<dbReference type="InterPro" id="IPR017853">
    <property type="entry name" value="GH"/>
</dbReference>
<dbReference type="RefSeq" id="WP_205749763.1">
    <property type="nucleotide sequence ID" value="NZ_CP012040.1"/>
</dbReference>
<dbReference type="Proteomes" id="UP000036520">
    <property type="component" value="Chromosome"/>
</dbReference>
<dbReference type="AlphaFoldDB" id="A0A0H4PGD0"/>
<evidence type="ECO:0000313" key="3">
    <source>
        <dbReference type="Proteomes" id="UP000036520"/>
    </source>
</evidence>
<gene>
    <name evidence="2" type="ORF">CA2015_2685</name>
</gene>
<dbReference type="Gene3D" id="3.20.20.80">
    <property type="entry name" value="Glycosidases"/>
    <property type="match status" value="1"/>
</dbReference>
<evidence type="ECO:0000256" key="1">
    <source>
        <dbReference type="SAM" id="MobiDB-lite"/>
    </source>
</evidence>
<feature type="compositionally biased region" description="Basic residues" evidence="1">
    <location>
        <begin position="8"/>
        <end position="17"/>
    </location>
</feature>
<dbReference type="STRING" id="320787.CA2015_2685"/>